<name>A0ABN3MCS8_9ACTN</name>
<dbReference type="NCBIfam" id="TIGR01958">
    <property type="entry name" value="nuoE_fam"/>
    <property type="match status" value="1"/>
</dbReference>
<keyword evidence="3" id="KW-0479">Metal-binding</keyword>
<dbReference type="NCBIfam" id="NF005721">
    <property type="entry name" value="PRK07539.1-1"/>
    <property type="match status" value="1"/>
</dbReference>
<dbReference type="InterPro" id="IPR042128">
    <property type="entry name" value="NuoE_dom"/>
</dbReference>
<evidence type="ECO:0000256" key="3">
    <source>
        <dbReference type="ARBA" id="ARBA00022723"/>
    </source>
</evidence>
<evidence type="ECO:0000256" key="4">
    <source>
        <dbReference type="ARBA" id="ARBA00023004"/>
    </source>
</evidence>
<dbReference type="Gene3D" id="1.10.10.1590">
    <property type="entry name" value="NADH-quinone oxidoreductase subunit E"/>
    <property type="match status" value="1"/>
</dbReference>
<evidence type="ECO:0000256" key="7">
    <source>
        <dbReference type="SAM" id="MobiDB-lite"/>
    </source>
</evidence>
<dbReference type="CDD" id="cd03064">
    <property type="entry name" value="TRX_Fd_NuoE"/>
    <property type="match status" value="1"/>
</dbReference>
<gene>
    <name evidence="8" type="primary">nuoE</name>
    <name evidence="8" type="ORF">GCM10010406_40450</name>
</gene>
<feature type="compositionally biased region" description="Gly residues" evidence="7">
    <location>
        <begin position="287"/>
        <end position="302"/>
    </location>
</feature>
<keyword evidence="4" id="KW-0408">Iron</keyword>
<keyword evidence="2" id="KW-0001">2Fe-2S</keyword>
<dbReference type="InterPro" id="IPR002023">
    <property type="entry name" value="NuoE-like"/>
</dbReference>
<organism evidence="8 9">
    <name type="scientific">Streptomyces thermolineatus</name>
    <dbReference type="NCBI Taxonomy" id="44033"/>
    <lineage>
        <taxon>Bacteria</taxon>
        <taxon>Bacillati</taxon>
        <taxon>Actinomycetota</taxon>
        <taxon>Actinomycetes</taxon>
        <taxon>Kitasatosporales</taxon>
        <taxon>Streptomycetaceae</taxon>
        <taxon>Streptomyces</taxon>
    </lineage>
</organism>
<dbReference type="PROSITE" id="PS01099">
    <property type="entry name" value="COMPLEX1_24K"/>
    <property type="match status" value="1"/>
</dbReference>
<evidence type="ECO:0000313" key="8">
    <source>
        <dbReference type="EMBL" id="GAA2499836.1"/>
    </source>
</evidence>
<dbReference type="Proteomes" id="UP001501358">
    <property type="component" value="Unassembled WGS sequence"/>
</dbReference>
<dbReference type="PANTHER" id="PTHR10371:SF3">
    <property type="entry name" value="NADH DEHYDROGENASE [UBIQUINONE] FLAVOPROTEIN 2, MITOCHONDRIAL"/>
    <property type="match status" value="1"/>
</dbReference>
<evidence type="ECO:0000256" key="2">
    <source>
        <dbReference type="ARBA" id="ARBA00022714"/>
    </source>
</evidence>
<dbReference type="InterPro" id="IPR036249">
    <property type="entry name" value="Thioredoxin-like_sf"/>
</dbReference>
<dbReference type="EMBL" id="BAAATA010000027">
    <property type="protein sequence ID" value="GAA2499836.1"/>
    <property type="molecule type" value="Genomic_DNA"/>
</dbReference>
<dbReference type="Gene3D" id="3.40.30.10">
    <property type="entry name" value="Glutaredoxin"/>
    <property type="match status" value="1"/>
</dbReference>
<dbReference type="Pfam" id="PF01257">
    <property type="entry name" value="2Fe-2S_thioredx"/>
    <property type="match status" value="1"/>
</dbReference>
<protein>
    <submittedName>
        <fullName evidence="8">NADH-quinone oxidoreductase subunit NuoE</fullName>
    </submittedName>
</protein>
<reference evidence="8 9" key="1">
    <citation type="journal article" date="2019" name="Int. J. Syst. Evol. Microbiol.">
        <title>The Global Catalogue of Microorganisms (GCM) 10K type strain sequencing project: providing services to taxonomists for standard genome sequencing and annotation.</title>
        <authorList>
            <consortium name="The Broad Institute Genomics Platform"/>
            <consortium name="The Broad Institute Genome Sequencing Center for Infectious Disease"/>
            <person name="Wu L."/>
            <person name="Ma J."/>
        </authorList>
    </citation>
    <scope>NUCLEOTIDE SEQUENCE [LARGE SCALE GENOMIC DNA]</scope>
    <source>
        <strain evidence="8 9">JCM 6307</strain>
    </source>
</reference>
<comment type="caution">
    <text evidence="8">The sequence shown here is derived from an EMBL/GenBank/DDBJ whole genome shotgun (WGS) entry which is preliminary data.</text>
</comment>
<sequence>MTDTDLGMPQLPAPDYPADVRARLDADAAAIVARYPGSRSALLPLLHLVQSEEGHVTRTGIRFCAETLGLTTAEVTAVATFYTMYRRRPGGDYQVGVCTNTLCAVMGGDAIMETLQEHLGVGNGETTEDGKVTLEHIECNAACDYAPVVMVNWEFFDNQTPGSAKRLVDDLRAGRPVEPTRGAPLCTFKETARILAGFPDERPGAVEATGGAGPASLAGLRLAKGETGVHRVVPQRGAGAPEAAPHDAPPPGAPGEAPATHPSSHDAPRATADSDPANPAGRSRTAGGSGGSGGSGGEEGKR</sequence>
<evidence type="ECO:0000313" key="9">
    <source>
        <dbReference type="Proteomes" id="UP001501358"/>
    </source>
</evidence>
<dbReference type="SUPFAM" id="SSF52833">
    <property type="entry name" value="Thioredoxin-like"/>
    <property type="match status" value="1"/>
</dbReference>
<proteinExistence type="inferred from homology"/>
<evidence type="ECO:0000256" key="5">
    <source>
        <dbReference type="ARBA" id="ARBA00023014"/>
    </source>
</evidence>
<comment type="cofactor">
    <cofactor evidence="6">
        <name>[2Fe-2S] cluster</name>
        <dbReference type="ChEBI" id="CHEBI:190135"/>
    </cofactor>
</comment>
<feature type="region of interest" description="Disordered" evidence="7">
    <location>
        <begin position="237"/>
        <end position="302"/>
    </location>
</feature>
<evidence type="ECO:0000256" key="1">
    <source>
        <dbReference type="ARBA" id="ARBA00010643"/>
    </source>
</evidence>
<evidence type="ECO:0000256" key="6">
    <source>
        <dbReference type="ARBA" id="ARBA00034078"/>
    </source>
</evidence>
<comment type="similarity">
    <text evidence="1">Belongs to the complex I 24 kDa subunit family.</text>
</comment>
<accession>A0ABN3MCS8</accession>
<dbReference type="InterPro" id="IPR041921">
    <property type="entry name" value="NuoE_N"/>
</dbReference>
<keyword evidence="5" id="KW-0411">Iron-sulfur</keyword>
<keyword evidence="9" id="KW-1185">Reference proteome</keyword>
<dbReference type="PANTHER" id="PTHR10371">
    <property type="entry name" value="NADH DEHYDROGENASE UBIQUINONE FLAVOPROTEIN 2, MITOCHONDRIAL"/>
    <property type="match status" value="1"/>
</dbReference>